<feature type="compositionally biased region" description="Acidic residues" evidence="1">
    <location>
        <begin position="77"/>
        <end position="89"/>
    </location>
</feature>
<sequence>MQRQANAESGAANGTKQQEPERTWSEKVMFLVPNDGRDSFNPWSRYAAAGKTKEPIIRHQGPLSQAEPVYSQQVTDTDAEAEEEEEQDFGEPMPMQVLRGTLRLSGALDDCDPLVTFEDRKTQPPISTSEGKMADVFRFFGGEWMVEKRRRNPAQPFLMIACDGCLRCNAQSRGSDAAEGNARNDGGDGLGINLRRTILRADSRGAPSIAEERFSRKAPVVAAGASDDADPASRERRTDRAKRYKRRLEKERKKKAKQDASEPRHHVAQAASFIPGALTHNGGQATDLNKEAELSLNTRSAAGKSADNRRSNHRWPDGPTADARGGFSSVSRRFDRIRVAGHRRGESRKGGKQ</sequence>
<evidence type="ECO:0000256" key="1">
    <source>
        <dbReference type="SAM" id="MobiDB-lite"/>
    </source>
</evidence>
<reference evidence="2 3" key="1">
    <citation type="submission" date="2021-11" db="EMBL/GenBank/DDBJ databases">
        <title>Black yeast isolated from Biological Soil Crust.</title>
        <authorList>
            <person name="Kurbessoian T."/>
        </authorList>
    </citation>
    <scope>NUCLEOTIDE SEQUENCE [LARGE SCALE GENOMIC DNA]</scope>
    <source>
        <strain evidence="2 3">CCFEE 5522</strain>
    </source>
</reference>
<evidence type="ECO:0000313" key="3">
    <source>
        <dbReference type="Proteomes" id="UP001324427"/>
    </source>
</evidence>
<dbReference type="EMBL" id="JAVFHQ010000061">
    <property type="protein sequence ID" value="KAK4540802.1"/>
    <property type="molecule type" value="Genomic_DNA"/>
</dbReference>
<feature type="compositionally biased region" description="Basic and acidic residues" evidence="1">
    <location>
        <begin position="306"/>
        <end position="316"/>
    </location>
</feature>
<feature type="compositionally biased region" description="Basic and acidic residues" evidence="1">
    <location>
        <begin position="332"/>
        <end position="353"/>
    </location>
</feature>
<gene>
    <name evidence="2" type="ORF">LTR36_008879</name>
</gene>
<feature type="compositionally biased region" description="Polar residues" evidence="1">
    <location>
        <begin position="1"/>
        <end position="17"/>
    </location>
</feature>
<feature type="region of interest" description="Disordered" evidence="1">
    <location>
        <begin position="54"/>
        <end position="89"/>
    </location>
</feature>
<organism evidence="2 3">
    <name type="scientific">Oleoguttula mirabilis</name>
    <dbReference type="NCBI Taxonomy" id="1507867"/>
    <lineage>
        <taxon>Eukaryota</taxon>
        <taxon>Fungi</taxon>
        <taxon>Dikarya</taxon>
        <taxon>Ascomycota</taxon>
        <taxon>Pezizomycotina</taxon>
        <taxon>Dothideomycetes</taxon>
        <taxon>Dothideomycetidae</taxon>
        <taxon>Mycosphaerellales</taxon>
        <taxon>Teratosphaeriaceae</taxon>
        <taxon>Oleoguttula</taxon>
    </lineage>
</organism>
<accession>A0AAV9J7T8</accession>
<feature type="compositionally biased region" description="Basic residues" evidence="1">
    <location>
        <begin position="239"/>
        <end position="256"/>
    </location>
</feature>
<feature type="region of interest" description="Disordered" evidence="1">
    <location>
        <begin position="218"/>
        <end position="267"/>
    </location>
</feature>
<comment type="caution">
    <text evidence="2">The sequence shown here is derived from an EMBL/GenBank/DDBJ whole genome shotgun (WGS) entry which is preliminary data.</text>
</comment>
<feature type="region of interest" description="Disordered" evidence="1">
    <location>
        <begin position="172"/>
        <end position="191"/>
    </location>
</feature>
<protein>
    <submittedName>
        <fullName evidence="2">Uncharacterized protein</fullName>
    </submittedName>
</protein>
<name>A0AAV9J7T8_9PEZI</name>
<proteinExistence type="predicted"/>
<evidence type="ECO:0000313" key="2">
    <source>
        <dbReference type="EMBL" id="KAK4540802.1"/>
    </source>
</evidence>
<keyword evidence="3" id="KW-1185">Reference proteome</keyword>
<feature type="region of interest" description="Disordered" evidence="1">
    <location>
        <begin position="296"/>
        <end position="353"/>
    </location>
</feature>
<dbReference type="AlphaFoldDB" id="A0AAV9J7T8"/>
<feature type="region of interest" description="Disordered" evidence="1">
    <location>
        <begin position="1"/>
        <end position="25"/>
    </location>
</feature>
<dbReference type="Proteomes" id="UP001324427">
    <property type="component" value="Unassembled WGS sequence"/>
</dbReference>